<reference evidence="1 2" key="1">
    <citation type="journal article" date="2024" name="Ann. Entomol. Soc. Am.">
        <title>Genomic analyses of the southern and eastern yellowjacket wasps (Hymenoptera: Vespidae) reveal evolutionary signatures of social life.</title>
        <authorList>
            <person name="Catto M.A."/>
            <person name="Caine P.B."/>
            <person name="Orr S.E."/>
            <person name="Hunt B.G."/>
            <person name="Goodisman M.A.D."/>
        </authorList>
    </citation>
    <scope>NUCLEOTIDE SEQUENCE [LARGE SCALE GENOMIC DNA]</scope>
    <source>
        <strain evidence="1">233</strain>
        <tissue evidence="1">Head and thorax</tissue>
    </source>
</reference>
<gene>
    <name evidence="1" type="ORF">V1478_005089</name>
</gene>
<dbReference type="Proteomes" id="UP001607302">
    <property type="component" value="Unassembled WGS sequence"/>
</dbReference>
<organism evidence="1 2">
    <name type="scientific">Vespula squamosa</name>
    <name type="common">Southern yellow jacket</name>
    <name type="synonym">Wasp</name>
    <dbReference type="NCBI Taxonomy" id="30214"/>
    <lineage>
        <taxon>Eukaryota</taxon>
        <taxon>Metazoa</taxon>
        <taxon>Ecdysozoa</taxon>
        <taxon>Arthropoda</taxon>
        <taxon>Hexapoda</taxon>
        <taxon>Insecta</taxon>
        <taxon>Pterygota</taxon>
        <taxon>Neoptera</taxon>
        <taxon>Endopterygota</taxon>
        <taxon>Hymenoptera</taxon>
        <taxon>Apocrita</taxon>
        <taxon>Aculeata</taxon>
        <taxon>Vespoidea</taxon>
        <taxon>Vespidae</taxon>
        <taxon>Vespinae</taxon>
        <taxon>Vespula</taxon>
    </lineage>
</organism>
<dbReference type="AlphaFoldDB" id="A0ABD2BD72"/>
<accession>A0ABD2BD72</accession>
<name>A0ABD2BD72_VESSQ</name>
<keyword evidence="1" id="KW-0255">Endonuclease</keyword>
<dbReference type="GO" id="GO:0004519">
    <property type="term" value="F:endonuclease activity"/>
    <property type="evidence" value="ECO:0007669"/>
    <property type="project" value="UniProtKB-KW"/>
</dbReference>
<comment type="caution">
    <text evidence="1">The sequence shown here is derived from an EMBL/GenBank/DDBJ whole genome shotgun (WGS) entry which is preliminary data.</text>
</comment>
<dbReference type="EMBL" id="JAUDFV010000110">
    <property type="protein sequence ID" value="KAL2730676.1"/>
    <property type="molecule type" value="Genomic_DNA"/>
</dbReference>
<evidence type="ECO:0000313" key="2">
    <source>
        <dbReference type="Proteomes" id="UP001607302"/>
    </source>
</evidence>
<keyword evidence="2" id="KW-1185">Reference proteome</keyword>
<keyword evidence="1" id="KW-0378">Hydrolase</keyword>
<keyword evidence="1" id="KW-0540">Nuclease</keyword>
<evidence type="ECO:0000313" key="1">
    <source>
        <dbReference type="EMBL" id="KAL2730676.1"/>
    </source>
</evidence>
<protein>
    <submittedName>
        <fullName evidence="1">Enzymatic polyprotein endonuclease reverse</fullName>
    </submittedName>
</protein>
<proteinExistence type="predicted"/>
<sequence>MTANAERTATRLITNKLRGRALSAVESFDVQTIDKFCDLLRKVFGRHRIFQQYRAELSITYMIMENKLAEINEFAFCDGLPIDYRITYSTCKNLADAFDKALDYYTRLELDKFRYHENRLI</sequence>